<organism evidence="2 3">
    <name type="scientific">Periconia digitata</name>
    <dbReference type="NCBI Taxonomy" id="1303443"/>
    <lineage>
        <taxon>Eukaryota</taxon>
        <taxon>Fungi</taxon>
        <taxon>Dikarya</taxon>
        <taxon>Ascomycota</taxon>
        <taxon>Pezizomycotina</taxon>
        <taxon>Dothideomycetes</taxon>
        <taxon>Pleosporomycetidae</taxon>
        <taxon>Pleosporales</taxon>
        <taxon>Massarineae</taxon>
        <taxon>Periconiaceae</taxon>
        <taxon>Periconia</taxon>
    </lineage>
</organism>
<reference evidence="2" key="1">
    <citation type="submission" date="2023-01" db="EMBL/GenBank/DDBJ databases">
        <authorList>
            <person name="Van Ghelder C."/>
            <person name="Rancurel C."/>
        </authorList>
    </citation>
    <scope>NUCLEOTIDE SEQUENCE</scope>
    <source>
        <strain evidence="2">CNCM I-4278</strain>
    </source>
</reference>
<evidence type="ECO:0000256" key="1">
    <source>
        <dbReference type="SAM" id="MobiDB-lite"/>
    </source>
</evidence>
<accession>A0A9W4UL54</accession>
<evidence type="ECO:0000313" key="2">
    <source>
        <dbReference type="EMBL" id="CAI6338648.1"/>
    </source>
</evidence>
<dbReference type="Proteomes" id="UP001152607">
    <property type="component" value="Unassembled WGS sequence"/>
</dbReference>
<feature type="compositionally biased region" description="Polar residues" evidence="1">
    <location>
        <begin position="91"/>
        <end position="101"/>
    </location>
</feature>
<evidence type="ECO:0000313" key="3">
    <source>
        <dbReference type="Proteomes" id="UP001152607"/>
    </source>
</evidence>
<dbReference type="AlphaFoldDB" id="A0A9W4UL54"/>
<protein>
    <submittedName>
        <fullName evidence="2">Uncharacterized protein</fullName>
    </submittedName>
</protein>
<feature type="region of interest" description="Disordered" evidence="1">
    <location>
        <begin position="81"/>
        <end position="101"/>
    </location>
</feature>
<dbReference type="EMBL" id="CAOQHR010000008">
    <property type="protein sequence ID" value="CAI6338648.1"/>
    <property type="molecule type" value="Genomic_DNA"/>
</dbReference>
<name>A0A9W4UL54_9PLEO</name>
<proteinExistence type="predicted"/>
<gene>
    <name evidence="2" type="ORF">PDIGIT_LOCUS11779</name>
</gene>
<comment type="caution">
    <text evidence="2">The sequence shown here is derived from an EMBL/GenBank/DDBJ whole genome shotgun (WGS) entry which is preliminary data.</text>
</comment>
<sequence length="101" mass="11410">MQACIAVDNTRHTHSISIEETATEYSQTTPQTGQRALLCRLTGCMSAVDCHTDIIHRLSHLPWVSHLACFVSHLCQSVYPARTPPPHNMYTDRQQQGHRLT</sequence>
<keyword evidence="3" id="KW-1185">Reference proteome</keyword>